<feature type="transmembrane region" description="Helical" evidence="1">
    <location>
        <begin position="90"/>
        <end position="114"/>
    </location>
</feature>
<dbReference type="AlphaFoldDB" id="A0A830EZ15"/>
<dbReference type="RefSeq" id="WP_188877889.1">
    <property type="nucleotide sequence ID" value="NZ_BMPF01000001.1"/>
</dbReference>
<dbReference type="EMBL" id="BMPF01000001">
    <property type="protein sequence ID" value="GGL23796.1"/>
    <property type="molecule type" value="Genomic_DNA"/>
</dbReference>
<name>A0A830EZ15_9EURY</name>
<organism evidence="2 3">
    <name type="scientific">Halarchaeum grantii</name>
    <dbReference type="NCBI Taxonomy" id="1193105"/>
    <lineage>
        <taxon>Archaea</taxon>
        <taxon>Methanobacteriati</taxon>
        <taxon>Methanobacteriota</taxon>
        <taxon>Stenosarchaea group</taxon>
        <taxon>Halobacteria</taxon>
        <taxon>Halobacteriales</taxon>
        <taxon>Halobacteriaceae</taxon>
    </lineage>
</organism>
<dbReference type="PANTHER" id="PTHR40042:SF1">
    <property type="entry name" value="DUF1405 DOMAIN-CONTAINING PROTEIN"/>
    <property type="match status" value="1"/>
</dbReference>
<evidence type="ECO:0000313" key="3">
    <source>
        <dbReference type="Proteomes" id="UP000628840"/>
    </source>
</evidence>
<reference evidence="2 3" key="1">
    <citation type="journal article" date="2019" name="Int. J. Syst. Evol. Microbiol.">
        <title>The Global Catalogue of Microorganisms (GCM) 10K type strain sequencing project: providing services to taxonomists for standard genome sequencing and annotation.</title>
        <authorList>
            <consortium name="The Broad Institute Genomics Platform"/>
            <consortium name="The Broad Institute Genome Sequencing Center for Infectious Disease"/>
            <person name="Wu L."/>
            <person name="Ma J."/>
        </authorList>
    </citation>
    <scope>NUCLEOTIDE SEQUENCE [LARGE SCALE GENOMIC DNA]</scope>
    <source>
        <strain evidence="2 3">JCM 19585</strain>
    </source>
</reference>
<feature type="transmembrane region" description="Helical" evidence="1">
    <location>
        <begin position="177"/>
        <end position="198"/>
    </location>
</feature>
<feature type="transmembrane region" description="Helical" evidence="1">
    <location>
        <begin position="146"/>
        <end position="165"/>
    </location>
</feature>
<accession>A0A830EZ15</accession>
<evidence type="ECO:0000256" key="1">
    <source>
        <dbReference type="SAM" id="Phobius"/>
    </source>
</evidence>
<dbReference type="Proteomes" id="UP000628840">
    <property type="component" value="Unassembled WGS sequence"/>
</dbReference>
<protein>
    <recommendedName>
        <fullName evidence="4">Membrane protein YpjA</fullName>
    </recommendedName>
</protein>
<evidence type="ECO:0008006" key="4">
    <source>
        <dbReference type="Google" id="ProtNLM"/>
    </source>
</evidence>
<proteinExistence type="predicted"/>
<dbReference type="InterPro" id="IPR009845">
    <property type="entry name" value="DUF1405"/>
</dbReference>
<dbReference type="PANTHER" id="PTHR40042">
    <property type="entry name" value="HYPOTHETICAL MEMBRANE SPANNING PROTEIN"/>
    <property type="match status" value="1"/>
</dbReference>
<gene>
    <name evidence="2" type="primary">ypjA</name>
    <name evidence="2" type="ORF">GCM10009037_04160</name>
</gene>
<dbReference type="OrthoDB" id="304519at2157"/>
<keyword evidence="3" id="KW-1185">Reference proteome</keyword>
<sequence length="213" mass="23790">MRTILPERVALPYLDVGLSRFLLLCVNALGILIGLNFYLPQLPEHFVLEWPLVVDSPLALVWMTASLLTLWGVGRADYPSTPFLDTLTTLAFASMVKYGLWTAFTLNYFFTAYYPHAWDYWGILFTHLVMVGEAFLLPYYGRTSRLALGVTALWFLANDVADYAFDLHPHLQVAGTGPLPWVTPLLSLGALALAWYCLDGGRDAPSDARRDAA</sequence>
<keyword evidence="1" id="KW-0812">Transmembrane</keyword>
<keyword evidence="1" id="KW-0472">Membrane</keyword>
<keyword evidence="1" id="KW-1133">Transmembrane helix</keyword>
<dbReference type="Pfam" id="PF07187">
    <property type="entry name" value="DUF1405"/>
    <property type="match status" value="1"/>
</dbReference>
<feature type="transmembrane region" description="Helical" evidence="1">
    <location>
        <begin position="120"/>
        <end position="139"/>
    </location>
</feature>
<comment type="caution">
    <text evidence="2">The sequence shown here is derived from an EMBL/GenBank/DDBJ whole genome shotgun (WGS) entry which is preliminary data.</text>
</comment>
<evidence type="ECO:0000313" key="2">
    <source>
        <dbReference type="EMBL" id="GGL23796.1"/>
    </source>
</evidence>
<feature type="transmembrane region" description="Helical" evidence="1">
    <location>
        <begin position="21"/>
        <end position="39"/>
    </location>
</feature>
<feature type="transmembrane region" description="Helical" evidence="1">
    <location>
        <begin position="59"/>
        <end position="78"/>
    </location>
</feature>